<proteinExistence type="predicted"/>
<dbReference type="GO" id="GO:0008514">
    <property type="term" value="F:organic anion transmembrane transporter activity"/>
    <property type="evidence" value="ECO:0007669"/>
    <property type="project" value="UniProtKB-ARBA"/>
</dbReference>
<dbReference type="GeneID" id="68615616"/>
<dbReference type="PANTHER" id="PTHR10283:SF82">
    <property type="entry name" value="SOLUTE CARRIER FAMILY 13 MEMBER 2"/>
    <property type="match status" value="1"/>
</dbReference>
<evidence type="ECO:0000256" key="4">
    <source>
        <dbReference type="ARBA" id="ARBA00023136"/>
    </source>
</evidence>
<feature type="transmembrane region" description="Helical" evidence="5">
    <location>
        <begin position="180"/>
        <end position="207"/>
    </location>
</feature>
<evidence type="ECO:0000256" key="2">
    <source>
        <dbReference type="ARBA" id="ARBA00022692"/>
    </source>
</evidence>
<feature type="transmembrane region" description="Helical" evidence="5">
    <location>
        <begin position="156"/>
        <end position="173"/>
    </location>
</feature>
<evidence type="ECO:0008006" key="8">
    <source>
        <dbReference type="Google" id="ProtNLM"/>
    </source>
</evidence>
<dbReference type="Proteomes" id="UP001501729">
    <property type="component" value="Unassembled WGS sequence"/>
</dbReference>
<gene>
    <name evidence="6" type="ORF">GCM10025751_46260</name>
</gene>
<organism evidence="6 7">
    <name type="scientific">Haladaptatus pallidirubidus</name>
    <dbReference type="NCBI Taxonomy" id="1008152"/>
    <lineage>
        <taxon>Archaea</taxon>
        <taxon>Methanobacteriati</taxon>
        <taxon>Methanobacteriota</taxon>
        <taxon>Stenosarchaea group</taxon>
        <taxon>Halobacteria</taxon>
        <taxon>Halobacteriales</taxon>
        <taxon>Haladaptataceae</taxon>
        <taxon>Haladaptatus</taxon>
    </lineage>
</organism>
<feature type="transmembrane region" description="Helical" evidence="5">
    <location>
        <begin position="65"/>
        <end position="87"/>
    </location>
</feature>
<evidence type="ECO:0000256" key="1">
    <source>
        <dbReference type="ARBA" id="ARBA00004141"/>
    </source>
</evidence>
<feature type="transmembrane region" description="Helical" evidence="5">
    <location>
        <begin position="362"/>
        <end position="381"/>
    </location>
</feature>
<evidence type="ECO:0000256" key="5">
    <source>
        <dbReference type="SAM" id="Phobius"/>
    </source>
</evidence>
<feature type="transmembrane region" description="Helical" evidence="5">
    <location>
        <begin position="275"/>
        <end position="291"/>
    </location>
</feature>
<feature type="transmembrane region" description="Helical" evidence="5">
    <location>
        <begin position="325"/>
        <end position="342"/>
    </location>
</feature>
<name>A0AAV3UPF2_9EURY</name>
<feature type="transmembrane region" description="Helical" evidence="5">
    <location>
        <begin position="42"/>
        <end position="58"/>
    </location>
</feature>
<dbReference type="AlphaFoldDB" id="A0AAV3UPF2"/>
<keyword evidence="3 5" id="KW-1133">Transmembrane helix</keyword>
<dbReference type="InterPro" id="IPR001898">
    <property type="entry name" value="SLC13A/DASS"/>
</dbReference>
<comment type="subcellular location">
    <subcellularLocation>
        <location evidence="1">Membrane</location>
        <topology evidence="1">Multi-pass membrane protein</topology>
    </subcellularLocation>
</comment>
<sequence>MDHSSTLSALSIPDIDRSWVSLPVGLGVSVAVLLYAPVSGDTAGMVAITVLCVSLWIGSPVKPWFTGLVCIGLIGVTFSTEVALVGFRSPATWLIVLGILIGEATRTSGLADLIERWVLRRMPAARFDKNVAAYRYLLVTLSFASLLLTVLIPSSVVRVLILGPVLISIGELFEERRAKVGIFLGPLFATFYGSSGVLTGSLANIIITGIVEANVGVSISWTEWLLWMGPIMGVGRTVAIIAIAYFLYRPRNSRSIARPAESEDAFEMTSDERRMLGFLLLGVAVWATDSFHGLHPLYGALLVALLTFAPKIGVVESETLAEADFSIIFFLGAIFAIAEGLQRTAFTDLAAKAILSNLSGDASLVVVLTVVSIASVVLVFMMEGLAAASVLTPILTAFTSGAGIPLLPVVMVEAVVLNSYFFPYQSAVLIAILGLDMADSGEVIRMAALGSLLTFGILLPIQAVAFALVF</sequence>
<protein>
    <recommendedName>
        <fullName evidence="8">Anion transporter</fullName>
    </recommendedName>
</protein>
<dbReference type="EMBL" id="BAABKX010000019">
    <property type="protein sequence ID" value="GAA5060761.1"/>
    <property type="molecule type" value="Genomic_DNA"/>
</dbReference>
<feature type="transmembrane region" description="Helical" evidence="5">
    <location>
        <begin position="417"/>
        <end position="435"/>
    </location>
</feature>
<keyword evidence="7" id="KW-1185">Reference proteome</keyword>
<feature type="transmembrane region" description="Helical" evidence="5">
    <location>
        <begin position="132"/>
        <end position="150"/>
    </location>
</feature>
<accession>A0AAV3UPF2</accession>
<feature type="transmembrane region" description="Helical" evidence="5">
    <location>
        <begin position="93"/>
        <end position="111"/>
    </location>
</feature>
<reference evidence="6 7" key="1">
    <citation type="journal article" date="2019" name="Int. J. Syst. Evol. Microbiol.">
        <title>The Global Catalogue of Microorganisms (GCM) 10K type strain sequencing project: providing services to taxonomists for standard genome sequencing and annotation.</title>
        <authorList>
            <consortium name="The Broad Institute Genomics Platform"/>
            <consortium name="The Broad Institute Genome Sequencing Center for Infectious Disease"/>
            <person name="Wu L."/>
            <person name="Ma J."/>
        </authorList>
    </citation>
    <scope>NUCLEOTIDE SEQUENCE [LARGE SCALE GENOMIC DNA]</scope>
    <source>
        <strain evidence="6 7">JCM 17504</strain>
    </source>
</reference>
<feature type="transmembrane region" description="Helical" evidence="5">
    <location>
        <begin position="227"/>
        <end position="248"/>
    </location>
</feature>
<comment type="caution">
    <text evidence="6">The sequence shown here is derived from an EMBL/GenBank/DDBJ whole genome shotgun (WGS) entry which is preliminary data.</text>
</comment>
<evidence type="ECO:0000256" key="3">
    <source>
        <dbReference type="ARBA" id="ARBA00022989"/>
    </source>
</evidence>
<dbReference type="GO" id="GO:0005886">
    <property type="term" value="C:plasma membrane"/>
    <property type="evidence" value="ECO:0007669"/>
    <property type="project" value="TreeGrafter"/>
</dbReference>
<evidence type="ECO:0000313" key="6">
    <source>
        <dbReference type="EMBL" id="GAA5060761.1"/>
    </source>
</evidence>
<feature type="transmembrane region" description="Helical" evidence="5">
    <location>
        <begin position="388"/>
        <end position="411"/>
    </location>
</feature>
<dbReference type="RefSeq" id="WP_227777481.1">
    <property type="nucleotide sequence ID" value="NZ_BAABKX010000019.1"/>
</dbReference>
<dbReference type="Pfam" id="PF00939">
    <property type="entry name" value="Na_sulph_symp"/>
    <property type="match status" value="1"/>
</dbReference>
<dbReference type="GO" id="GO:1905039">
    <property type="term" value="P:carboxylic acid transmembrane transport"/>
    <property type="evidence" value="ECO:0007669"/>
    <property type="project" value="UniProtKB-ARBA"/>
</dbReference>
<keyword evidence="2 5" id="KW-0812">Transmembrane</keyword>
<feature type="transmembrane region" description="Helical" evidence="5">
    <location>
        <begin position="447"/>
        <end position="469"/>
    </location>
</feature>
<dbReference type="PANTHER" id="PTHR10283">
    <property type="entry name" value="SOLUTE CARRIER FAMILY 13 MEMBER"/>
    <property type="match status" value="1"/>
</dbReference>
<evidence type="ECO:0000313" key="7">
    <source>
        <dbReference type="Proteomes" id="UP001501729"/>
    </source>
</evidence>
<keyword evidence="4 5" id="KW-0472">Membrane</keyword>